<evidence type="ECO:0000313" key="2">
    <source>
        <dbReference type="Proteomes" id="UP001596047"/>
    </source>
</evidence>
<evidence type="ECO:0008006" key="3">
    <source>
        <dbReference type="Google" id="ProtNLM"/>
    </source>
</evidence>
<keyword evidence="2" id="KW-1185">Reference proteome</keyword>
<dbReference type="Gene3D" id="3.90.79.10">
    <property type="entry name" value="Nucleoside Triphosphate Pyrophosphohydrolase"/>
    <property type="match status" value="1"/>
</dbReference>
<comment type="caution">
    <text evidence="1">The sequence shown here is derived from an EMBL/GenBank/DDBJ whole genome shotgun (WGS) entry which is preliminary data.</text>
</comment>
<organism evidence="1 2">
    <name type="scientific">Paenibacillus solisilvae</name>
    <dbReference type="NCBI Taxonomy" id="2486751"/>
    <lineage>
        <taxon>Bacteria</taxon>
        <taxon>Bacillati</taxon>
        <taxon>Bacillota</taxon>
        <taxon>Bacilli</taxon>
        <taxon>Bacillales</taxon>
        <taxon>Paenibacillaceae</taxon>
        <taxon>Paenibacillus</taxon>
    </lineage>
</organism>
<dbReference type="SUPFAM" id="SSF55811">
    <property type="entry name" value="Nudix"/>
    <property type="match status" value="1"/>
</dbReference>
<accession>A0ABW0VZQ5</accession>
<dbReference type="Proteomes" id="UP001596047">
    <property type="component" value="Unassembled WGS sequence"/>
</dbReference>
<reference evidence="2" key="1">
    <citation type="journal article" date="2019" name="Int. J. Syst. Evol. Microbiol.">
        <title>The Global Catalogue of Microorganisms (GCM) 10K type strain sequencing project: providing services to taxonomists for standard genome sequencing and annotation.</title>
        <authorList>
            <consortium name="The Broad Institute Genomics Platform"/>
            <consortium name="The Broad Institute Genome Sequencing Center for Infectious Disease"/>
            <person name="Wu L."/>
            <person name="Ma J."/>
        </authorList>
    </citation>
    <scope>NUCLEOTIDE SEQUENCE [LARGE SCALE GENOMIC DNA]</scope>
    <source>
        <strain evidence="2">CGMCC 1.3240</strain>
    </source>
</reference>
<name>A0ABW0VZQ5_9BACL</name>
<dbReference type="InterPro" id="IPR015797">
    <property type="entry name" value="NUDIX_hydrolase-like_dom_sf"/>
</dbReference>
<sequence length="58" mass="6758">MGAYFRCRAEGELLEAGDETKHIRWIPVDELRRLMNEDPLQFSDVDRAGIIYYLKAGK</sequence>
<evidence type="ECO:0000313" key="1">
    <source>
        <dbReference type="EMBL" id="MFC5650673.1"/>
    </source>
</evidence>
<proteinExistence type="predicted"/>
<protein>
    <recommendedName>
        <fullName evidence="3">Nudix hydrolase domain-containing protein</fullName>
    </recommendedName>
</protein>
<dbReference type="EMBL" id="JBHSOW010000060">
    <property type="protein sequence ID" value="MFC5650673.1"/>
    <property type="molecule type" value="Genomic_DNA"/>
</dbReference>
<dbReference type="RefSeq" id="WP_379189250.1">
    <property type="nucleotide sequence ID" value="NZ_JBHSOW010000060.1"/>
</dbReference>
<gene>
    <name evidence="1" type="ORF">ACFPYJ_16385</name>
</gene>